<dbReference type="SUPFAM" id="SSF53218">
    <property type="entry name" value="Molybdenum cofactor biosynthesis proteins"/>
    <property type="match status" value="1"/>
</dbReference>
<proteinExistence type="predicted"/>
<feature type="non-terminal residue" evidence="1">
    <location>
        <position position="37"/>
    </location>
</feature>
<name>A0A929MXR0_9ACTO</name>
<dbReference type="EMBL" id="JABZFZ010000011">
    <property type="protein sequence ID" value="MBF0939342.1"/>
    <property type="molecule type" value="Genomic_DNA"/>
</dbReference>
<dbReference type="InterPro" id="IPR036425">
    <property type="entry name" value="MoaB/Mog-like_dom_sf"/>
</dbReference>
<dbReference type="Proteomes" id="UP000718630">
    <property type="component" value="Unassembled WGS sequence"/>
</dbReference>
<protein>
    <submittedName>
        <fullName evidence="1">MogA/MoaB family molybdenum cofactor biosynthesis protein</fullName>
    </submittedName>
</protein>
<comment type="caution">
    <text evidence="1">The sequence shown here is derived from an EMBL/GenBank/DDBJ whole genome shotgun (WGS) entry which is preliminary data.</text>
</comment>
<gene>
    <name evidence="1" type="ORF">HXK03_00490</name>
</gene>
<evidence type="ECO:0000313" key="1">
    <source>
        <dbReference type="EMBL" id="MBF0939342.1"/>
    </source>
</evidence>
<reference evidence="1" key="1">
    <citation type="submission" date="2020-04" db="EMBL/GenBank/DDBJ databases">
        <title>Deep metagenomics examines the oral microbiome during advanced dental caries in children, revealing novel taxa and co-occurrences with host molecules.</title>
        <authorList>
            <person name="Baker J.L."/>
            <person name="Morton J.T."/>
            <person name="Dinis M."/>
            <person name="Alvarez R."/>
            <person name="Tran N.C."/>
            <person name="Knight R."/>
            <person name="Edlund A."/>
        </authorList>
    </citation>
    <scope>NUCLEOTIDE SEQUENCE</scope>
    <source>
        <strain evidence="1">JCVI_32_bin.64</strain>
    </source>
</reference>
<dbReference type="Gene3D" id="3.40.980.10">
    <property type="entry name" value="MoaB/Mog-like domain"/>
    <property type="match status" value="1"/>
</dbReference>
<organism evidence="1 2">
    <name type="scientific">Schaalia georgiae</name>
    <dbReference type="NCBI Taxonomy" id="52768"/>
    <lineage>
        <taxon>Bacteria</taxon>
        <taxon>Bacillati</taxon>
        <taxon>Actinomycetota</taxon>
        <taxon>Actinomycetes</taxon>
        <taxon>Actinomycetales</taxon>
        <taxon>Actinomycetaceae</taxon>
        <taxon>Schaalia</taxon>
    </lineage>
</organism>
<sequence>MGLAARVITVSDRCARGEAEDRSGPLALSLLAGHGIS</sequence>
<evidence type="ECO:0000313" key="2">
    <source>
        <dbReference type="Proteomes" id="UP000718630"/>
    </source>
</evidence>
<accession>A0A929MXR0</accession>
<dbReference type="AlphaFoldDB" id="A0A929MXR0"/>